<organism evidence="3">
    <name type="scientific">Vibrio sp. FF_291</name>
    <dbReference type="NCBI Taxonomy" id="1652832"/>
    <lineage>
        <taxon>Bacteria</taxon>
        <taxon>Pseudomonadati</taxon>
        <taxon>Pseudomonadota</taxon>
        <taxon>Gammaproteobacteria</taxon>
        <taxon>Vibrionales</taxon>
        <taxon>Vibrionaceae</taxon>
        <taxon>Vibrio</taxon>
    </lineage>
</organism>
<feature type="region of interest" description="Disordered" evidence="1">
    <location>
        <begin position="146"/>
        <end position="191"/>
    </location>
</feature>
<dbReference type="EMBL" id="KP795540">
    <property type="protein sequence ID" value="AKN37589.1"/>
    <property type="molecule type" value="Genomic_DNA"/>
</dbReference>
<sequence length="760" mass="84861">MKKLITLGLSALLTSSLALAATTDYVNVKTVNQYSLNNADILSANLTDLSPKAIEIGLREAELLANADYDEKNKILILQWHSIAKTVKGTKLSENLDEPLTSKIKLSDANQIIQARQPLIAAGEVEGIIDAYNRLLKKAEESIEVDASKKTLESNNENDFTNKSNGSGGGFLGDNDSLNENNKTPDVEVNTDEIIESVEKCSMRVDLEMGVVSEQERVIKTSSKTGEVIEVGNCQNSGQSFPIRKDFEAGCTLQLDKNSGTYNKGYKLYSMVEGSRYDISECEWSDENKVNYHLQRDFDSCNFDSAVINAQQGFYNPAFVNFTVIDGKRYDVSSCETDPAVKKELPTRIEQCPYRSDFSSNTAFEQNKTITLSPDKKVDLLATNCTDTGKTFSIEKDFEVTQCNDLPNFHEAKLYFGFKKYITVNDKKEYLTACQTSPEDTVSMSMTFDNCKASENLTTNIATIKKKWMYSDDSGKQILVSDCVETDETYPIVQTTETCTPLYIPEQNTVLIQGRQGWLDNSNEWHFVSECRPFSEELEVKSETCDPLYEHDFVGGNSYLRTRNYYEWNGERKYLNSCTRDPAQSFPHTKTATGCPIAHDDTNLRTRIFTRVMMNNMEIRGCEADSQFVPYQFTGEQLVGNFTQSFVLTSMSTGNSDANAKCENNYPATPYGGSISTACAKMDITRAWGANYGFNPSAGASATVTKTCSSSPNSCANCSNPGTQLSFTFYTQGKINADVKRYRRMDGSIYTQYNNYTCSQ</sequence>
<evidence type="ECO:0000256" key="2">
    <source>
        <dbReference type="SAM" id="SignalP"/>
    </source>
</evidence>
<evidence type="ECO:0000256" key="1">
    <source>
        <dbReference type="SAM" id="MobiDB-lite"/>
    </source>
</evidence>
<feature type="chain" id="PRO_5005205202" evidence="2">
    <location>
        <begin position="21"/>
        <end position="760"/>
    </location>
</feature>
<reference evidence="3" key="1">
    <citation type="journal article" date="2015" name="MBio">
        <title>Eco-Evolutionary Dynamics of Episomes among Ecologically Cohesive Bacterial Populations.</title>
        <authorList>
            <person name="Xue H."/>
            <person name="Cordero O.X."/>
            <person name="Camas F.M."/>
            <person name="Trimble W."/>
            <person name="Meyer F."/>
            <person name="Guglielmini J."/>
            <person name="Rocha E.P."/>
            <person name="Polz M.F."/>
        </authorList>
    </citation>
    <scope>NUCLEOTIDE SEQUENCE</scope>
    <source>
        <strain evidence="3">FF_291</strain>
    </source>
</reference>
<keyword evidence="2" id="KW-0732">Signal</keyword>
<evidence type="ECO:0000313" key="3">
    <source>
        <dbReference type="EMBL" id="AKN37589.1"/>
    </source>
</evidence>
<accession>A0A0H3ZUT3</accession>
<proteinExistence type="predicted"/>
<dbReference type="AlphaFoldDB" id="A0A0H3ZUT3"/>
<name>A0A0H3ZUT3_9VIBR</name>
<feature type="compositionally biased region" description="Polar residues" evidence="1">
    <location>
        <begin position="153"/>
        <end position="165"/>
    </location>
</feature>
<protein>
    <submittedName>
        <fullName evidence="3">Uncharacterized protein</fullName>
    </submittedName>
</protein>
<feature type="signal peptide" evidence="2">
    <location>
        <begin position="1"/>
        <end position="20"/>
    </location>
</feature>